<dbReference type="SUPFAM" id="SSF81321">
    <property type="entry name" value="Family A G protein-coupled receptor-like"/>
    <property type="match status" value="1"/>
</dbReference>
<proteinExistence type="predicted"/>
<keyword evidence="1" id="KW-0472">Membrane</keyword>
<dbReference type="InterPro" id="IPR019428">
    <property type="entry name" value="7TM_GPCR_serpentine_rcpt_Str"/>
</dbReference>
<sequence length="235" mass="26495">MEVDVAEFVSYSAYILTLLFNSILIYLTAVHTKRISTTYRHMIMGFAALGIGFSTLDIVVRPIMHSYNGCFLYFSLQGLFRSSKEITEVLLDMGIMTLQYAIMMICGVVLYQKITAEFKKATTITANSQIQKQFFKALVYQLTAPSLLVHLPAVPLFFAPFFDMKFSFRTRVVVYFFSIYPLLDSLILFCVVSDYKLATKKIIFNNAVKVLAMLNVASVGPDTATSPANNRESIL</sequence>
<feature type="transmembrane region" description="Helical" evidence="1">
    <location>
        <begin position="138"/>
        <end position="161"/>
    </location>
</feature>
<keyword evidence="1" id="KW-0812">Transmembrane</keyword>
<evidence type="ECO:0000313" key="3">
    <source>
        <dbReference type="Proteomes" id="UP000008549"/>
    </source>
</evidence>
<feature type="transmembrane region" description="Helical" evidence="1">
    <location>
        <begin position="42"/>
        <end position="64"/>
    </location>
</feature>
<dbReference type="Pfam" id="PF10326">
    <property type="entry name" value="7TM_GPCR_Str"/>
    <property type="match status" value="1"/>
</dbReference>
<dbReference type="STRING" id="6238.A8X9C9"/>
<protein>
    <submittedName>
        <fullName evidence="2">Protein CBG09327</fullName>
    </submittedName>
</protein>
<dbReference type="AlphaFoldDB" id="A8X9C9"/>
<feature type="transmembrane region" description="Helical" evidence="1">
    <location>
        <begin position="173"/>
        <end position="192"/>
    </location>
</feature>
<reference evidence="2 3" key="2">
    <citation type="journal article" date="2011" name="PLoS Genet.">
        <title>Caenorhabditis briggsae recombinant inbred line genotypes reveal inter-strain incompatibility and the evolution of recombination.</title>
        <authorList>
            <person name="Ross J.A."/>
            <person name="Koboldt D.C."/>
            <person name="Staisch J.E."/>
            <person name="Chamberlin H.M."/>
            <person name="Gupta B.P."/>
            <person name="Miller R.D."/>
            <person name="Baird S.E."/>
            <person name="Haag E.S."/>
        </authorList>
    </citation>
    <scope>NUCLEOTIDE SEQUENCE [LARGE SCALE GENOMIC DNA]</scope>
    <source>
        <strain evidence="2 3">AF16</strain>
    </source>
</reference>
<gene>
    <name evidence="4" type="primary">str-27</name>
    <name evidence="2 4" type="ORF">CBG09327</name>
    <name evidence="2" type="ORF">CBG_09327</name>
</gene>
<dbReference type="PANTHER" id="PTHR46000">
    <property type="entry name" value="SEVEN TM RECEPTOR-RELATED"/>
    <property type="match status" value="1"/>
</dbReference>
<dbReference type="eggNOG" id="ENOG502TANV">
    <property type="taxonomic scope" value="Eukaryota"/>
</dbReference>
<dbReference type="HOGENOM" id="CLU_1181121_0_0_1"/>
<dbReference type="EMBL" id="HE600954">
    <property type="protein sequence ID" value="CAP29241.2"/>
    <property type="molecule type" value="Genomic_DNA"/>
</dbReference>
<dbReference type="FunCoup" id="A8X9C9">
    <property type="interactions" value="127"/>
</dbReference>
<organism evidence="2 3">
    <name type="scientific">Caenorhabditis briggsae</name>
    <dbReference type="NCBI Taxonomy" id="6238"/>
    <lineage>
        <taxon>Eukaryota</taxon>
        <taxon>Metazoa</taxon>
        <taxon>Ecdysozoa</taxon>
        <taxon>Nematoda</taxon>
        <taxon>Chromadorea</taxon>
        <taxon>Rhabditida</taxon>
        <taxon>Rhabditina</taxon>
        <taxon>Rhabditomorpha</taxon>
        <taxon>Rhabditoidea</taxon>
        <taxon>Rhabditidae</taxon>
        <taxon>Peloderinae</taxon>
        <taxon>Caenorhabditis</taxon>
    </lineage>
</organism>
<dbReference type="WormBase" id="CBG09327">
    <property type="protein sequence ID" value="CBP35342"/>
    <property type="gene ID" value="WBGene00030929"/>
    <property type="gene designation" value="Cbr-str-27"/>
</dbReference>
<feature type="transmembrane region" description="Helical" evidence="1">
    <location>
        <begin position="12"/>
        <end position="30"/>
    </location>
</feature>
<reference evidence="2 3" key="1">
    <citation type="journal article" date="2003" name="PLoS Biol.">
        <title>The genome sequence of Caenorhabditis briggsae: a platform for comparative genomics.</title>
        <authorList>
            <person name="Stein L.D."/>
            <person name="Bao Z."/>
            <person name="Blasiar D."/>
            <person name="Blumenthal T."/>
            <person name="Brent M.R."/>
            <person name="Chen N."/>
            <person name="Chinwalla A."/>
            <person name="Clarke L."/>
            <person name="Clee C."/>
            <person name="Coghlan A."/>
            <person name="Coulson A."/>
            <person name="D'Eustachio P."/>
            <person name="Fitch D.H."/>
            <person name="Fulton L.A."/>
            <person name="Fulton R.E."/>
            <person name="Griffiths-Jones S."/>
            <person name="Harris T.W."/>
            <person name="Hillier L.W."/>
            <person name="Kamath R."/>
            <person name="Kuwabara P.E."/>
            <person name="Mardis E.R."/>
            <person name="Marra M.A."/>
            <person name="Miner T.L."/>
            <person name="Minx P."/>
            <person name="Mullikin J.C."/>
            <person name="Plumb R.W."/>
            <person name="Rogers J."/>
            <person name="Schein J.E."/>
            <person name="Sohrmann M."/>
            <person name="Spieth J."/>
            <person name="Stajich J.E."/>
            <person name="Wei C."/>
            <person name="Willey D."/>
            <person name="Wilson R.K."/>
            <person name="Durbin R."/>
            <person name="Waterston R.H."/>
        </authorList>
    </citation>
    <scope>NUCLEOTIDE SEQUENCE [LARGE SCALE GENOMIC DNA]</scope>
    <source>
        <strain evidence="2 3">AF16</strain>
    </source>
</reference>
<accession>A8X9C9</accession>
<evidence type="ECO:0000313" key="4">
    <source>
        <dbReference type="WormBase" id="CBG09327"/>
    </source>
</evidence>
<dbReference type="PANTHER" id="PTHR46000:SF10">
    <property type="entry name" value="SEVEN TM RECEPTOR"/>
    <property type="match status" value="1"/>
</dbReference>
<name>A8X9C9_CAEBR</name>
<keyword evidence="1" id="KW-1133">Transmembrane helix</keyword>
<keyword evidence="3" id="KW-1185">Reference proteome</keyword>
<dbReference type="Proteomes" id="UP000008549">
    <property type="component" value="Unassembled WGS sequence"/>
</dbReference>
<evidence type="ECO:0000256" key="1">
    <source>
        <dbReference type="SAM" id="Phobius"/>
    </source>
</evidence>
<evidence type="ECO:0000313" key="2">
    <source>
        <dbReference type="EMBL" id="CAP29241.2"/>
    </source>
</evidence>
<feature type="transmembrane region" description="Helical" evidence="1">
    <location>
        <begin position="89"/>
        <end position="111"/>
    </location>
</feature>
<dbReference type="InParanoid" id="A8X9C9"/>